<sequence length="258" mass="26933">MSDSGFDLSGKVAVVTGASRGIGEAIAVRLAKAGADLVIASRKTEGLDETAATIEALGRKALIVPTNTSNKDQVYALINKSIETFGGIDILVNNAATNPHYGPLLESEDSHWEKTIQVNLQGYFWAIKASVPSMQKRGGGKIINVASIAGLHSLAWQGLYGITKAGVIHMTMTLGNELGASNIQVNAIAPGFIKTKMSSVLWQNEGLANKMIAQTPAGRIGDTEDIAGVALFLASSASNYITGQTLVADGGITNVYTS</sequence>
<evidence type="ECO:0000313" key="3">
    <source>
        <dbReference type="EMBL" id="NWJ44481.1"/>
    </source>
</evidence>
<evidence type="ECO:0000256" key="1">
    <source>
        <dbReference type="ARBA" id="ARBA00006484"/>
    </source>
</evidence>
<dbReference type="PRINTS" id="PR00080">
    <property type="entry name" value="SDRFAMILY"/>
</dbReference>
<dbReference type="GO" id="GO:0016491">
    <property type="term" value="F:oxidoreductase activity"/>
    <property type="evidence" value="ECO:0007669"/>
    <property type="project" value="UniProtKB-KW"/>
</dbReference>
<evidence type="ECO:0000313" key="5">
    <source>
        <dbReference type="Proteomes" id="UP000521676"/>
    </source>
</evidence>
<reference evidence="3 5" key="1">
    <citation type="submission" date="2020-06" db="EMBL/GenBank/DDBJ databases">
        <title>Anoxygenic phototrophic Chloroflexota member uses a Type I reaction center.</title>
        <authorList>
            <person name="Tsuji J.M."/>
            <person name="Shaw N.A."/>
            <person name="Nagashima S."/>
            <person name="Venkiteswaran J."/>
            <person name="Schiff S.L."/>
            <person name="Hanada S."/>
            <person name="Tank M."/>
            <person name="Neufeld J.D."/>
        </authorList>
    </citation>
    <scope>NUCLEOTIDE SEQUENCE [LARGE SCALE GENOMIC DNA]</scope>
    <source>
        <strain evidence="3">L227-S17</strain>
    </source>
</reference>
<dbReference type="EMBL" id="JACATZ010000001">
    <property type="protein sequence ID" value="NWJ44481.1"/>
    <property type="molecule type" value="Genomic_DNA"/>
</dbReference>
<dbReference type="Pfam" id="PF13561">
    <property type="entry name" value="adh_short_C2"/>
    <property type="match status" value="1"/>
</dbReference>
<evidence type="ECO:0000313" key="6">
    <source>
        <dbReference type="Proteomes" id="UP001431572"/>
    </source>
</evidence>
<dbReference type="InterPro" id="IPR020904">
    <property type="entry name" value="Sc_DH/Rdtase_CS"/>
</dbReference>
<organism evidence="3 5">
    <name type="scientific">Candidatus Chlorohelix allophototropha</name>
    <dbReference type="NCBI Taxonomy" id="3003348"/>
    <lineage>
        <taxon>Bacteria</taxon>
        <taxon>Bacillati</taxon>
        <taxon>Chloroflexota</taxon>
        <taxon>Chloroflexia</taxon>
        <taxon>Candidatus Chloroheliales</taxon>
        <taxon>Candidatus Chloroheliaceae</taxon>
        <taxon>Candidatus Chlorohelix</taxon>
    </lineage>
</organism>
<dbReference type="InterPro" id="IPR002347">
    <property type="entry name" value="SDR_fam"/>
</dbReference>
<dbReference type="InterPro" id="IPR036291">
    <property type="entry name" value="NAD(P)-bd_dom_sf"/>
</dbReference>
<dbReference type="PANTHER" id="PTHR43943:SF2">
    <property type="entry name" value="DEHYDROGENASE_REDUCTASE 4"/>
    <property type="match status" value="1"/>
</dbReference>
<dbReference type="Gene3D" id="3.40.50.720">
    <property type="entry name" value="NAD(P)-binding Rossmann-like Domain"/>
    <property type="match status" value="1"/>
</dbReference>
<dbReference type="PROSITE" id="PS00061">
    <property type="entry name" value="ADH_SHORT"/>
    <property type="match status" value="1"/>
</dbReference>
<evidence type="ECO:0000256" key="2">
    <source>
        <dbReference type="ARBA" id="ARBA00023002"/>
    </source>
</evidence>
<accession>A0A8T7LZQ5</accession>
<dbReference type="PANTHER" id="PTHR43943">
    <property type="entry name" value="DEHYDROGENASE/REDUCTASE (SDR FAMILY) MEMBER 4"/>
    <property type="match status" value="1"/>
</dbReference>
<dbReference type="NCBIfam" id="NF005559">
    <property type="entry name" value="PRK07231.1"/>
    <property type="match status" value="1"/>
</dbReference>
<keyword evidence="2" id="KW-0560">Oxidoreductase</keyword>
<dbReference type="AlphaFoldDB" id="A0A8T7LZQ5"/>
<keyword evidence="6" id="KW-1185">Reference proteome</keyword>
<gene>
    <name evidence="3" type="ORF">HXX08_01245</name>
    <name evidence="4" type="ORF">OZ401_002170</name>
</gene>
<comment type="similarity">
    <text evidence="1">Belongs to the short-chain dehydrogenases/reductases (SDR) family.</text>
</comment>
<evidence type="ECO:0000313" key="4">
    <source>
        <dbReference type="EMBL" id="WJW66374.1"/>
    </source>
</evidence>
<name>A0A8T7LZQ5_9CHLR</name>
<dbReference type="EMBL" id="CP128399">
    <property type="protein sequence ID" value="WJW66374.1"/>
    <property type="molecule type" value="Genomic_DNA"/>
</dbReference>
<dbReference type="PRINTS" id="PR00081">
    <property type="entry name" value="GDHRDH"/>
</dbReference>
<dbReference type="FunFam" id="3.40.50.720:FF:000084">
    <property type="entry name" value="Short-chain dehydrogenase reductase"/>
    <property type="match status" value="1"/>
</dbReference>
<dbReference type="Proteomes" id="UP000521676">
    <property type="component" value="Unassembled WGS sequence"/>
</dbReference>
<proteinExistence type="inferred from homology"/>
<reference evidence="4" key="2">
    <citation type="journal article" date="2024" name="Nature">
        <title>Anoxygenic phototroph of the Chloroflexota uses a type I reaction centre.</title>
        <authorList>
            <person name="Tsuji J.M."/>
            <person name="Shaw N.A."/>
            <person name="Nagashima S."/>
            <person name="Venkiteswaran J.J."/>
            <person name="Schiff S.L."/>
            <person name="Watanabe T."/>
            <person name="Fukui M."/>
            <person name="Hanada S."/>
            <person name="Tank M."/>
            <person name="Neufeld J.D."/>
        </authorList>
    </citation>
    <scope>NUCLEOTIDE SEQUENCE</scope>
    <source>
        <strain evidence="4">L227-S17</strain>
    </source>
</reference>
<dbReference type="RefSeq" id="WP_341468258.1">
    <property type="nucleotide sequence ID" value="NZ_CP128399.1"/>
</dbReference>
<dbReference type="Proteomes" id="UP001431572">
    <property type="component" value="Chromosome 1"/>
</dbReference>
<dbReference type="SUPFAM" id="SSF51735">
    <property type="entry name" value="NAD(P)-binding Rossmann-fold domains"/>
    <property type="match status" value="1"/>
</dbReference>
<protein>
    <submittedName>
        <fullName evidence="3">SDR family oxidoreductase</fullName>
    </submittedName>
</protein>